<keyword evidence="3" id="KW-1185">Reference proteome</keyword>
<evidence type="ECO:0000313" key="3">
    <source>
        <dbReference type="Proteomes" id="UP000324222"/>
    </source>
</evidence>
<accession>A0A5B7D4B0</accession>
<sequence>MGHRASTAAQPFTTTTRSTLVFSPDFLDRLLVSVFSFSSALMALASPLFPLAPLNLAFLSPEALEELAAFLSSWSASPLFSSASSTFWLAPLPLGCGWCLLLHLSLATALHAACLPLPRPLFTIGSSSSSASFVMFFFAARFRLSAMFKRSAKWLSLTGGTRWERDGSRVAIGYCEKVW</sequence>
<proteinExistence type="predicted"/>
<organism evidence="2 3">
    <name type="scientific">Portunus trituberculatus</name>
    <name type="common">Swimming crab</name>
    <name type="synonym">Neptunus trituberculatus</name>
    <dbReference type="NCBI Taxonomy" id="210409"/>
    <lineage>
        <taxon>Eukaryota</taxon>
        <taxon>Metazoa</taxon>
        <taxon>Ecdysozoa</taxon>
        <taxon>Arthropoda</taxon>
        <taxon>Crustacea</taxon>
        <taxon>Multicrustacea</taxon>
        <taxon>Malacostraca</taxon>
        <taxon>Eumalacostraca</taxon>
        <taxon>Eucarida</taxon>
        <taxon>Decapoda</taxon>
        <taxon>Pleocyemata</taxon>
        <taxon>Brachyura</taxon>
        <taxon>Eubrachyura</taxon>
        <taxon>Portunoidea</taxon>
        <taxon>Portunidae</taxon>
        <taxon>Portuninae</taxon>
        <taxon>Portunus</taxon>
    </lineage>
</organism>
<keyword evidence="1" id="KW-1133">Transmembrane helix</keyword>
<feature type="transmembrane region" description="Helical" evidence="1">
    <location>
        <begin position="30"/>
        <end position="49"/>
    </location>
</feature>
<protein>
    <recommendedName>
        <fullName evidence="4">Transmembrane protein</fullName>
    </recommendedName>
</protein>
<comment type="caution">
    <text evidence="2">The sequence shown here is derived from an EMBL/GenBank/DDBJ whole genome shotgun (WGS) entry which is preliminary data.</text>
</comment>
<evidence type="ECO:0000256" key="1">
    <source>
        <dbReference type="SAM" id="Phobius"/>
    </source>
</evidence>
<keyword evidence="1" id="KW-0812">Transmembrane</keyword>
<reference evidence="2 3" key="1">
    <citation type="submission" date="2019-05" db="EMBL/GenBank/DDBJ databases">
        <title>Another draft genome of Portunus trituberculatus and its Hox gene families provides insights of decapod evolution.</title>
        <authorList>
            <person name="Jeong J.-H."/>
            <person name="Song I."/>
            <person name="Kim S."/>
            <person name="Choi T."/>
            <person name="Kim D."/>
            <person name="Ryu S."/>
            <person name="Kim W."/>
        </authorList>
    </citation>
    <scope>NUCLEOTIDE SEQUENCE [LARGE SCALE GENOMIC DNA]</scope>
    <source>
        <tissue evidence="2">Muscle</tissue>
    </source>
</reference>
<evidence type="ECO:0008006" key="4">
    <source>
        <dbReference type="Google" id="ProtNLM"/>
    </source>
</evidence>
<feature type="transmembrane region" description="Helical" evidence="1">
    <location>
        <begin position="124"/>
        <end position="144"/>
    </location>
</feature>
<evidence type="ECO:0000313" key="2">
    <source>
        <dbReference type="EMBL" id="MPC16398.1"/>
    </source>
</evidence>
<dbReference type="Proteomes" id="UP000324222">
    <property type="component" value="Unassembled WGS sequence"/>
</dbReference>
<gene>
    <name evidence="2" type="ORF">E2C01_009221</name>
</gene>
<name>A0A5B7D4B0_PORTR</name>
<feature type="transmembrane region" description="Helical" evidence="1">
    <location>
        <begin position="97"/>
        <end position="118"/>
    </location>
</feature>
<dbReference type="AlphaFoldDB" id="A0A5B7D4B0"/>
<dbReference type="EMBL" id="VSRR010000503">
    <property type="protein sequence ID" value="MPC16398.1"/>
    <property type="molecule type" value="Genomic_DNA"/>
</dbReference>
<keyword evidence="1" id="KW-0472">Membrane</keyword>